<dbReference type="AlphaFoldDB" id="Q8TTW5"/>
<accession>Q8TTW5</accession>
<dbReference type="InParanoid" id="Q8TTW5"/>
<protein>
    <submittedName>
        <fullName evidence="1">Uncharacterized protein</fullName>
    </submittedName>
</protein>
<dbReference type="EnsemblBacteria" id="AAM03763">
    <property type="protein sequence ID" value="AAM03763"/>
    <property type="gene ID" value="MA_0310"/>
</dbReference>
<gene>
    <name evidence="1" type="ordered locus">MA_0310</name>
</gene>
<dbReference type="KEGG" id="mac:MA_0310"/>
<organism evidence="1 2">
    <name type="scientific">Methanosarcina acetivorans (strain ATCC 35395 / DSM 2834 / JCM 12185 / C2A)</name>
    <dbReference type="NCBI Taxonomy" id="188937"/>
    <lineage>
        <taxon>Archaea</taxon>
        <taxon>Methanobacteriati</taxon>
        <taxon>Methanobacteriota</taxon>
        <taxon>Stenosarchaea group</taxon>
        <taxon>Methanomicrobia</taxon>
        <taxon>Methanosarcinales</taxon>
        <taxon>Methanosarcinaceae</taxon>
        <taxon>Methanosarcina</taxon>
    </lineage>
</organism>
<dbReference type="Proteomes" id="UP000002487">
    <property type="component" value="Chromosome"/>
</dbReference>
<evidence type="ECO:0000313" key="1">
    <source>
        <dbReference type="EMBL" id="AAM03763.1"/>
    </source>
</evidence>
<proteinExistence type="predicted"/>
<reference evidence="1 2" key="1">
    <citation type="journal article" date="2002" name="Genome Res.">
        <title>The genome of Methanosarcina acetivorans reveals extensive metabolic and physiological diversity.</title>
        <authorList>
            <person name="Galagan J.E."/>
            <person name="Nusbaum C."/>
            <person name="Roy A."/>
            <person name="Endrizzi M.G."/>
            <person name="Macdonald P."/>
            <person name="FitzHugh W."/>
            <person name="Calvo S."/>
            <person name="Engels R."/>
            <person name="Smirnov S."/>
            <person name="Atnoor D."/>
            <person name="Brown A."/>
            <person name="Allen N."/>
            <person name="Naylor J."/>
            <person name="Stange-Thomann N."/>
            <person name="DeArellano K."/>
            <person name="Johnson R."/>
            <person name="Linton L."/>
            <person name="McEwan P."/>
            <person name="McKernan K."/>
            <person name="Talamas J."/>
            <person name="Tirrell A."/>
            <person name="Ye W."/>
            <person name="Zimmer A."/>
            <person name="Barber R.D."/>
            <person name="Cann I."/>
            <person name="Graham D.E."/>
            <person name="Grahame D.A."/>
            <person name="Guss A."/>
            <person name="Hedderich R."/>
            <person name="Ingram-Smith C."/>
            <person name="Kuettner C.H."/>
            <person name="Krzycki J.A."/>
            <person name="Leigh J.A."/>
            <person name="Li W."/>
            <person name="Liu J."/>
            <person name="Mukhopadhyay B."/>
            <person name="Reeve J.N."/>
            <person name="Smith K."/>
            <person name="Springer T.A."/>
            <person name="Umayam L.A."/>
            <person name="White O."/>
            <person name="White R.H."/>
            <person name="de Macario E.C."/>
            <person name="Ferry J.G."/>
            <person name="Jarrell K.F."/>
            <person name="Jing H."/>
            <person name="Macario A.J.L."/>
            <person name="Paulsen I."/>
            <person name="Pritchett M."/>
            <person name="Sowers K.R."/>
            <person name="Swanson R.V."/>
            <person name="Zinder S.H."/>
            <person name="Lander E."/>
            <person name="Metcalf W.W."/>
            <person name="Birren B."/>
        </authorList>
    </citation>
    <scope>NUCLEOTIDE SEQUENCE [LARGE SCALE GENOMIC DNA]</scope>
    <source>
        <strain evidence="2">ATCC 35395 / DSM 2834 / JCM 12185 / C2A</strain>
    </source>
</reference>
<dbReference type="EMBL" id="AE010299">
    <property type="protein sequence ID" value="AAM03763.1"/>
    <property type="molecule type" value="Genomic_DNA"/>
</dbReference>
<dbReference type="HOGENOM" id="CLU_071221_0_0_2"/>
<evidence type="ECO:0000313" key="2">
    <source>
        <dbReference type="Proteomes" id="UP000002487"/>
    </source>
</evidence>
<dbReference type="STRING" id="188937.MA_0310"/>
<name>Q8TTW5_METAC</name>
<sequence>MKISMKSIVSILILSVLFLGIGLAEPSDLSENNSTDSEYVDGSPLLLSSDSGVPDEIKKDPQFIASRGSFSKVSGDYETTDFFSNPVCICWDNVTGKDQFFTEFDDPVIGFSYAGAGYIIVELESDSSEKVNEETIDEIYHVINDYCEQEGVSEVPVVFMWSHIEEDLPLPDYGPQVFEEARKDPLFVAARGTMPVITDASKKVEWTDSLVQCSQSLGNPHSTDTGILPYFVEFGGPVNSFGTNINGYLKVGFQGYSSEKVNESLIDEIYQVIDEQCEQEGISDVPVVFEFIGHIKEAEAEVDEPDVSEVDGANLSDNEEEIAGNETANQTPGFTSIMVILGLLSVLIIKRP</sequence>
<keyword evidence="2" id="KW-1185">Reference proteome</keyword>